<protein>
    <recommendedName>
        <fullName evidence="3">dUTPase</fullName>
    </recommendedName>
</protein>
<proteinExistence type="predicted"/>
<organism evidence="1 2">
    <name type="scientific">Clostridium fermenticellae</name>
    <dbReference type="NCBI Taxonomy" id="2068654"/>
    <lineage>
        <taxon>Bacteria</taxon>
        <taxon>Bacillati</taxon>
        <taxon>Bacillota</taxon>
        <taxon>Clostridia</taxon>
        <taxon>Eubacteriales</taxon>
        <taxon>Clostridiaceae</taxon>
        <taxon>Clostridium</taxon>
    </lineage>
</organism>
<dbReference type="OrthoDB" id="5506143at2"/>
<reference evidence="1 2" key="1">
    <citation type="journal article" date="2019" name="Int. J. Syst. Evol. Microbiol.">
        <title>Clostridium fermenticellae sp. nov., isolated from the mud in a fermentation cellar for the production of the Chinese liquor, baijiu.</title>
        <authorList>
            <person name="Xu P.X."/>
            <person name="Chai L.J."/>
            <person name="Qiu T."/>
            <person name="Zhang X.J."/>
            <person name="Lu Z.M."/>
            <person name="Xiao C."/>
            <person name="Wang S.T."/>
            <person name="Shen C.H."/>
            <person name="Shi J.S."/>
            <person name="Xu Z.H."/>
        </authorList>
    </citation>
    <scope>NUCLEOTIDE SEQUENCE [LARGE SCALE GENOMIC DNA]</scope>
    <source>
        <strain evidence="1 2">JN500901</strain>
    </source>
</reference>
<evidence type="ECO:0000313" key="2">
    <source>
        <dbReference type="Proteomes" id="UP000266301"/>
    </source>
</evidence>
<keyword evidence="2" id="KW-1185">Reference proteome</keyword>
<dbReference type="RefSeq" id="WP_119974051.1">
    <property type="nucleotide sequence ID" value="NZ_CP032416.1"/>
</dbReference>
<dbReference type="KEGG" id="cfer:D4Z93_12715"/>
<dbReference type="Gene3D" id="1.10.4010.10">
    <property type="entry name" value="Type II deoxyuridine triphosphatase"/>
    <property type="match status" value="1"/>
</dbReference>
<dbReference type="SUPFAM" id="SSF101386">
    <property type="entry name" value="all-alpha NTP pyrophosphatases"/>
    <property type="match status" value="1"/>
</dbReference>
<dbReference type="PIRSF" id="PIRSF030140">
    <property type="entry name" value="UCP030140"/>
    <property type="match status" value="1"/>
</dbReference>
<dbReference type="Pfam" id="PF08761">
    <property type="entry name" value="dUTPase_2"/>
    <property type="match status" value="1"/>
</dbReference>
<name>A0A386H6D4_9CLOT</name>
<dbReference type="InterPro" id="IPR016947">
    <property type="entry name" value="UCP030140"/>
</dbReference>
<accession>A0A386H6D4</accession>
<gene>
    <name evidence="1" type="ORF">D4Z93_12715</name>
</gene>
<sequence length="162" mass="18974">MNLPRLFEVQKNLDEHIRMNHNLENESLLSKKVLALQVELAELANETRCFKFWSNKRTSNRAAILKEFVDCLHFILTLGIEKKFADIKDLESKNPQYDIVGQFSNLYVDINDFIVCSSKDHYITLFEDFLTLGESLGFSKEEIEEAYYDKNHINNQKQTVGY</sequence>
<dbReference type="CDD" id="cd11527">
    <property type="entry name" value="NTP-PPase_dUTPase"/>
    <property type="match status" value="1"/>
</dbReference>
<evidence type="ECO:0008006" key="3">
    <source>
        <dbReference type="Google" id="ProtNLM"/>
    </source>
</evidence>
<dbReference type="AlphaFoldDB" id="A0A386H6D4"/>
<dbReference type="EMBL" id="CP032416">
    <property type="protein sequence ID" value="AYD41321.1"/>
    <property type="molecule type" value="Genomic_DNA"/>
</dbReference>
<dbReference type="Proteomes" id="UP000266301">
    <property type="component" value="Chromosome"/>
</dbReference>
<dbReference type="InterPro" id="IPR014871">
    <property type="entry name" value="dUTPase/dCTP_pyrophosphatase"/>
</dbReference>
<evidence type="ECO:0000313" key="1">
    <source>
        <dbReference type="EMBL" id="AYD41321.1"/>
    </source>
</evidence>